<evidence type="ECO:0000313" key="3">
    <source>
        <dbReference type="Proteomes" id="UP000315303"/>
    </source>
</evidence>
<dbReference type="OrthoDB" id="9798081at2"/>
<dbReference type="PANTHER" id="PTHR43792:SF1">
    <property type="entry name" value="N-ACETYLTRANSFERASE DOMAIN-CONTAINING PROTEIN"/>
    <property type="match status" value="1"/>
</dbReference>
<gene>
    <name evidence="2" type="ORF">EPA86_06895</name>
</gene>
<name>A0A502L0X8_9GAMM</name>
<keyword evidence="3" id="KW-1185">Reference proteome</keyword>
<dbReference type="Gene3D" id="3.40.630.30">
    <property type="match status" value="1"/>
</dbReference>
<reference evidence="2 3" key="1">
    <citation type="submission" date="2019-01" db="EMBL/GenBank/DDBJ databases">
        <title>Litorilituus lipolytica sp. nov., isolated from intertidal sand of the Yellow Sea in China.</title>
        <authorList>
            <person name="Liu A."/>
        </authorList>
    </citation>
    <scope>NUCLEOTIDE SEQUENCE [LARGE SCALE GENOMIC DNA]</scope>
    <source>
        <strain evidence="2 3">RZ04</strain>
    </source>
</reference>
<dbReference type="InterPro" id="IPR016181">
    <property type="entry name" value="Acyl_CoA_acyltransferase"/>
</dbReference>
<protein>
    <submittedName>
        <fullName evidence="2">N-acetyltransferase</fullName>
    </submittedName>
</protein>
<dbReference type="InterPro" id="IPR051531">
    <property type="entry name" value="N-acetyltransferase"/>
</dbReference>
<organism evidence="2 3">
    <name type="scientific">Litorilituus lipolyticus</name>
    <dbReference type="NCBI Taxonomy" id="2491017"/>
    <lineage>
        <taxon>Bacteria</taxon>
        <taxon>Pseudomonadati</taxon>
        <taxon>Pseudomonadota</taxon>
        <taxon>Gammaproteobacteria</taxon>
        <taxon>Alteromonadales</taxon>
        <taxon>Colwelliaceae</taxon>
        <taxon>Litorilituus</taxon>
    </lineage>
</organism>
<dbReference type="SUPFAM" id="SSF55729">
    <property type="entry name" value="Acyl-CoA N-acyltransferases (Nat)"/>
    <property type="match status" value="1"/>
</dbReference>
<dbReference type="AlphaFoldDB" id="A0A502L0X8"/>
<evidence type="ECO:0000313" key="2">
    <source>
        <dbReference type="EMBL" id="TPH16459.1"/>
    </source>
</evidence>
<sequence>MKAMETDRLIIRELNLFDAKFILTLLNEKSFIKNIGDKQVRTLADAEKYLLEGPMASYKKHGFGLLHIALKETFEPVGMCGILKRDEFELPDLGYALLPKFWRKGYAKETCEFLLNYSKNTLKIQEISAVTSPENLASNNLLAFLGFKQLSTINLNDLPTFYFEKTLG</sequence>
<feature type="domain" description="N-acetyltransferase" evidence="1">
    <location>
        <begin position="9"/>
        <end position="168"/>
    </location>
</feature>
<dbReference type="GO" id="GO:0016747">
    <property type="term" value="F:acyltransferase activity, transferring groups other than amino-acyl groups"/>
    <property type="evidence" value="ECO:0007669"/>
    <property type="project" value="InterPro"/>
</dbReference>
<proteinExistence type="predicted"/>
<dbReference type="Proteomes" id="UP000315303">
    <property type="component" value="Unassembled WGS sequence"/>
</dbReference>
<accession>A0A502L0X8</accession>
<keyword evidence="2" id="KW-0808">Transferase</keyword>
<comment type="caution">
    <text evidence="2">The sequence shown here is derived from an EMBL/GenBank/DDBJ whole genome shotgun (WGS) entry which is preliminary data.</text>
</comment>
<dbReference type="PROSITE" id="PS51186">
    <property type="entry name" value="GNAT"/>
    <property type="match status" value="1"/>
</dbReference>
<dbReference type="EMBL" id="SAWY01000013">
    <property type="protein sequence ID" value="TPH16459.1"/>
    <property type="molecule type" value="Genomic_DNA"/>
</dbReference>
<dbReference type="Pfam" id="PF13302">
    <property type="entry name" value="Acetyltransf_3"/>
    <property type="match status" value="1"/>
</dbReference>
<dbReference type="InterPro" id="IPR000182">
    <property type="entry name" value="GNAT_dom"/>
</dbReference>
<evidence type="ECO:0000259" key="1">
    <source>
        <dbReference type="PROSITE" id="PS51186"/>
    </source>
</evidence>
<dbReference type="PANTHER" id="PTHR43792">
    <property type="entry name" value="GNAT FAMILY, PUTATIVE (AFU_ORTHOLOGUE AFUA_3G00765)-RELATED-RELATED"/>
    <property type="match status" value="1"/>
</dbReference>
<dbReference type="RefSeq" id="WP_140602695.1">
    <property type="nucleotide sequence ID" value="NZ_SAWY01000013.1"/>
</dbReference>